<accession>A0A4R9K8Y8</accession>
<feature type="signal peptide" evidence="1">
    <location>
        <begin position="1"/>
        <end position="19"/>
    </location>
</feature>
<keyword evidence="3" id="KW-1185">Reference proteome</keyword>
<organism evidence="2 3">
    <name type="scientific">Leptospira ognonensis</name>
    <dbReference type="NCBI Taxonomy" id="2484945"/>
    <lineage>
        <taxon>Bacteria</taxon>
        <taxon>Pseudomonadati</taxon>
        <taxon>Spirochaetota</taxon>
        <taxon>Spirochaetia</taxon>
        <taxon>Leptospirales</taxon>
        <taxon>Leptospiraceae</taxon>
        <taxon>Leptospira</taxon>
    </lineage>
</organism>
<dbReference type="InterPro" id="IPR025113">
    <property type="entry name" value="TRL-like"/>
</dbReference>
<evidence type="ECO:0000256" key="1">
    <source>
        <dbReference type="SAM" id="SignalP"/>
    </source>
</evidence>
<dbReference type="AlphaFoldDB" id="A0A4R9K8Y8"/>
<reference evidence="2" key="1">
    <citation type="journal article" date="2019" name="PLoS Negl. Trop. Dis.">
        <title>Revisiting the worldwide diversity of Leptospira species in the environment.</title>
        <authorList>
            <person name="Vincent A.T."/>
            <person name="Schiettekatte O."/>
            <person name="Bourhy P."/>
            <person name="Veyrier F.J."/>
            <person name="Picardeau M."/>
        </authorList>
    </citation>
    <scope>NUCLEOTIDE SEQUENCE [LARGE SCALE GENOMIC DNA]</scope>
    <source>
        <strain evidence="2">201702476</strain>
    </source>
</reference>
<comment type="caution">
    <text evidence="2">The sequence shown here is derived from an EMBL/GenBank/DDBJ whole genome shotgun (WGS) entry which is preliminary data.</text>
</comment>
<gene>
    <name evidence="2" type="ORF">EHQ58_01265</name>
</gene>
<dbReference type="Proteomes" id="UP000297693">
    <property type="component" value="Unassembled WGS sequence"/>
</dbReference>
<dbReference type="EMBL" id="RQGD01000005">
    <property type="protein sequence ID" value="TGL63108.1"/>
    <property type="molecule type" value="Genomic_DNA"/>
</dbReference>
<feature type="chain" id="PRO_5020809078" evidence="1">
    <location>
        <begin position="20"/>
        <end position="106"/>
    </location>
</feature>
<name>A0A4R9K8Y8_9LEPT</name>
<protein>
    <submittedName>
        <fullName evidence="2">TRL-like family protein</fullName>
    </submittedName>
</protein>
<dbReference type="OrthoDB" id="342461at2"/>
<keyword evidence="1" id="KW-0732">Signal</keyword>
<evidence type="ECO:0000313" key="3">
    <source>
        <dbReference type="Proteomes" id="UP000297693"/>
    </source>
</evidence>
<proteinExistence type="predicted"/>
<evidence type="ECO:0000313" key="2">
    <source>
        <dbReference type="EMBL" id="TGL63108.1"/>
    </source>
</evidence>
<sequence>MKRCLMLFFLMIHCQCINFGNPQGVGPTGIFYSHYTLGYSENVTPEKDTKVGKACTNRTFFLYTSGDSSIGAAARNGNITEIKSVNKEALNFLLLYSSLCTIVTGN</sequence>
<dbReference type="Pfam" id="PF13146">
    <property type="entry name" value="TRL"/>
    <property type="match status" value="1"/>
</dbReference>